<protein>
    <recommendedName>
        <fullName evidence="6">T9SS C-terminal target domain-containing protein</fullName>
    </recommendedName>
</protein>
<evidence type="ECO:0000256" key="1">
    <source>
        <dbReference type="ARBA" id="ARBA00004236"/>
    </source>
</evidence>
<keyword evidence="3" id="KW-0472">Membrane</keyword>
<comment type="caution">
    <text evidence="4">The sequence shown here is derived from an EMBL/GenBank/DDBJ whole genome shotgun (WGS) entry which is preliminary data.</text>
</comment>
<organism evidence="4 5">
    <name type="scientific">Oceanihabitans sediminis</name>
    <dbReference type="NCBI Taxonomy" id="1812012"/>
    <lineage>
        <taxon>Bacteria</taxon>
        <taxon>Pseudomonadati</taxon>
        <taxon>Bacteroidota</taxon>
        <taxon>Flavobacteriia</taxon>
        <taxon>Flavobacteriales</taxon>
        <taxon>Flavobacteriaceae</taxon>
        <taxon>Oceanihabitans</taxon>
    </lineage>
</organism>
<evidence type="ECO:0000313" key="5">
    <source>
        <dbReference type="Proteomes" id="UP000252249"/>
    </source>
</evidence>
<evidence type="ECO:0000313" key="4">
    <source>
        <dbReference type="EMBL" id="RCU58659.1"/>
    </source>
</evidence>
<dbReference type="SUPFAM" id="SSF75011">
    <property type="entry name" value="3-carboxy-cis,cis-mucoante lactonizing enzyme"/>
    <property type="match status" value="1"/>
</dbReference>
<reference evidence="4 5" key="1">
    <citation type="submission" date="2018-07" db="EMBL/GenBank/DDBJ databases">
        <title>Oceanihabitans testaceum sp. nov., isolated from marine sediment.</title>
        <authorList>
            <person name="Li C.-M."/>
        </authorList>
    </citation>
    <scope>NUCLEOTIDE SEQUENCE [LARGE SCALE GENOMIC DNA]</scope>
    <source>
        <strain evidence="4 5">S9-10</strain>
    </source>
</reference>
<keyword evidence="2" id="KW-1003">Cell membrane</keyword>
<comment type="subcellular location">
    <subcellularLocation>
        <location evidence="1">Cell membrane</location>
    </subcellularLocation>
</comment>
<evidence type="ECO:0008006" key="6">
    <source>
        <dbReference type="Google" id="ProtNLM"/>
    </source>
</evidence>
<dbReference type="Pfam" id="PF06977">
    <property type="entry name" value="SdiA-regulated"/>
    <property type="match status" value="1"/>
</dbReference>
<dbReference type="Proteomes" id="UP000252249">
    <property type="component" value="Unassembled WGS sequence"/>
</dbReference>
<evidence type="ECO:0000256" key="3">
    <source>
        <dbReference type="ARBA" id="ARBA00023136"/>
    </source>
</evidence>
<sequence length="281" mass="32261">MFKKLFILVILLQFSCKTKDLRTLADLPSILKEVSGTEVIENSNTLWMVNDSGNKPILYGLDRKGNIKKELKIQAKNNDWEDLTSDNEGNIYIGDFGNNDNKRKNLTILKVQAKDLNSESKVAIEKISFYYPEQNKFPPKKSNRHFDCEAFFFYKDSLYLFTKSRDKRDFGKTNLYKIPAKEGNHEAKFISSLTTCNESHCWITSADISSDGKKVVLLSSKSVWLFTDFEKDDFLSGRLKEYSLGFISQKESISFKDSTSVYITDERKSGTGGKLYEFPLN</sequence>
<keyword evidence="5" id="KW-1185">Reference proteome</keyword>
<dbReference type="GO" id="GO:0005886">
    <property type="term" value="C:plasma membrane"/>
    <property type="evidence" value="ECO:0007669"/>
    <property type="project" value="UniProtKB-SubCell"/>
</dbReference>
<name>A0A368PA37_9FLAO</name>
<dbReference type="RefSeq" id="WP_072349984.1">
    <property type="nucleotide sequence ID" value="NZ_JAWVXR010000003.1"/>
</dbReference>
<dbReference type="InterPro" id="IPR009722">
    <property type="entry name" value="YjiK/CarP"/>
</dbReference>
<evidence type="ECO:0000256" key="2">
    <source>
        <dbReference type="ARBA" id="ARBA00022475"/>
    </source>
</evidence>
<dbReference type="EMBL" id="QPIG01000001">
    <property type="protein sequence ID" value="RCU58659.1"/>
    <property type="molecule type" value="Genomic_DNA"/>
</dbReference>
<accession>A0A368PA37</accession>
<gene>
    <name evidence="4" type="ORF">DU428_04595</name>
</gene>
<proteinExistence type="predicted"/>
<dbReference type="OrthoDB" id="5599486at2"/>
<dbReference type="AlphaFoldDB" id="A0A368PA37"/>